<feature type="non-terminal residue" evidence="1">
    <location>
        <position position="1"/>
    </location>
</feature>
<proteinExistence type="predicted"/>
<dbReference type="AlphaFoldDB" id="A0A382X5G8"/>
<organism evidence="1">
    <name type="scientific">marine metagenome</name>
    <dbReference type="NCBI Taxonomy" id="408172"/>
    <lineage>
        <taxon>unclassified sequences</taxon>
        <taxon>metagenomes</taxon>
        <taxon>ecological metagenomes</taxon>
    </lineage>
</organism>
<dbReference type="EMBL" id="UINC01165164">
    <property type="protein sequence ID" value="SVD66406.1"/>
    <property type="molecule type" value="Genomic_DNA"/>
</dbReference>
<protein>
    <submittedName>
        <fullName evidence="1">Uncharacterized protein</fullName>
    </submittedName>
</protein>
<feature type="non-terminal residue" evidence="1">
    <location>
        <position position="41"/>
    </location>
</feature>
<name>A0A382X5G8_9ZZZZ</name>
<accession>A0A382X5G8</accession>
<reference evidence="1" key="1">
    <citation type="submission" date="2018-05" db="EMBL/GenBank/DDBJ databases">
        <authorList>
            <person name="Lanie J.A."/>
            <person name="Ng W.-L."/>
            <person name="Kazmierczak K.M."/>
            <person name="Andrzejewski T.M."/>
            <person name="Davidsen T.M."/>
            <person name="Wayne K.J."/>
            <person name="Tettelin H."/>
            <person name="Glass J.I."/>
            <person name="Rusch D."/>
            <person name="Podicherti R."/>
            <person name="Tsui H.-C.T."/>
            <person name="Winkler M.E."/>
        </authorList>
    </citation>
    <scope>NUCLEOTIDE SEQUENCE</scope>
</reference>
<gene>
    <name evidence="1" type="ORF">METZ01_LOCUS419260</name>
</gene>
<sequence>VLAQLRPYIVTSWHGHRNDVDIPDVVKTVWRRKFQPPRGGF</sequence>
<evidence type="ECO:0000313" key="1">
    <source>
        <dbReference type="EMBL" id="SVD66406.1"/>
    </source>
</evidence>